<accession>A0A6H0ZNG1</accession>
<proteinExistence type="predicted"/>
<organism evidence="1 2">
    <name type="scientific">Agrobacterium pusense</name>
    <dbReference type="NCBI Taxonomy" id="648995"/>
    <lineage>
        <taxon>Bacteria</taxon>
        <taxon>Pseudomonadati</taxon>
        <taxon>Pseudomonadota</taxon>
        <taxon>Alphaproteobacteria</taxon>
        <taxon>Hyphomicrobiales</taxon>
        <taxon>Rhizobiaceae</taxon>
        <taxon>Rhizobium/Agrobacterium group</taxon>
        <taxon>Agrobacterium</taxon>
    </lineage>
</organism>
<reference evidence="1 2" key="1">
    <citation type="submission" date="2020-04" db="EMBL/GenBank/DDBJ databases">
        <title>FDA dAtabase for Regulatory Grade micrObial Sequences (FDA-ARGOS): Supporting development and validation of Infectious Disease Dx tests.</title>
        <authorList>
            <person name="Sciortino C."/>
            <person name="Tallon L."/>
            <person name="Sadzewicz L."/>
            <person name="Vavikolanu K."/>
            <person name="Mehta A."/>
            <person name="Aluvathingal J."/>
            <person name="Nadendla S."/>
            <person name="Nandy P."/>
            <person name="Geyer C."/>
            <person name="Yan Y."/>
            <person name="Sichtig H."/>
        </authorList>
    </citation>
    <scope>NUCLEOTIDE SEQUENCE [LARGE SCALE GENOMIC DNA]</scope>
    <source>
        <strain evidence="1 2">FDAARGOS_633</strain>
    </source>
</reference>
<protein>
    <submittedName>
        <fullName evidence="1">Uncharacterized protein</fullName>
    </submittedName>
</protein>
<name>A0A6H0ZNG1_9HYPH</name>
<dbReference type="Proteomes" id="UP000500870">
    <property type="component" value="Chromosome 1"/>
</dbReference>
<evidence type="ECO:0000313" key="2">
    <source>
        <dbReference type="Proteomes" id="UP000500870"/>
    </source>
</evidence>
<dbReference type="EMBL" id="CP050898">
    <property type="protein sequence ID" value="QIX22385.1"/>
    <property type="molecule type" value="Genomic_DNA"/>
</dbReference>
<sequence length="104" mass="12051">MDAVRRLLNERLCGFVVEPPLLANDDTIIRVYRISPNSDGAPLWYDIGRMSAFDIWLLDFFETYQVKRAMTEAHARTGYEPSNGLSFQAFLKRLELKGLPRRQT</sequence>
<dbReference type="RefSeq" id="WP_177319269.1">
    <property type="nucleotide sequence ID" value="NZ_CP050898.1"/>
</dbReference>
<dbReference type="AlphaFoldDB" id="A0A6H0ZNG1"/>
<evidence type="ECO:0000313" key="1">
    <source>
        <dbReference type="EMBL" id="QIX22385.1"/>
    </source>
</evidence>
<gene>
    <name evidence="1" type="ORF">FOB41_15140</name>
</gene>